<evidence type="ECO:0000259" key="8">
    <source>
        <dbReference type="Pfam" id="PF17676"/>
    </source>
</evidence>
<dbReference type="PIRSF" id="PIRSF028757">
    <property type="entry name" value="LD-carboxypeptidase"/>
    <property type="match status" value="1"/>
</dbReference>
<reference evidence="9" key="1">
    <citation type="submission" date="2017-12" db="EMBL/GenBank/DDBJ databases">
        <title>FDA dAtabase for Regulatory Grade micrObial Sequences (FDA-ARGOS): Supporting development and validation of Infectious Disease Dx tests.</title>
        <authorList>
            <person name="Kerrigan L."/>
            <person name="Tallon L.J."/>
            <person name="Sadzewicz L."/>
            <person name="Sengamalay N."/>
            <person name="Ott S."/>
            <person name="Godinez A."/>
            <person name="Nagaraj S."/>
            <person name="Vavikolanu K."/>
            <person name="Vyas G."/>
            <person name="Nadendla S."/>
            <person name="Aluvathingal J."/>
            <person name="Sichtig H."/>
        </authorList>
    </citation>
    <scope>NUCLEOTIDE SEQUENCE [LARGE SCALE GENOMIC DNA]</scope>
    <source>
        <strain evidence="9">FDAARGOS_200</strain>
    </source>
</reference>
<dbReference type="PANTHER" id="PTHR30237:SF2">
    <property type="entry name" value="MUREIN TETRAPEPTIDE CARBOXYPEPTIDASE"/>
    <property type="match status" value="1"/>
</dbReference>
<keyword evidence="3" id="KW-0645">Protease</keyword>
<keyword evidence="10" id="KW-1185">Reference proteome</keyword>
<keyword evidence="5" id="KW-0720">Serine protease</keyword>
<dbReference type="Gene3D" id="3.50.30.60">
    <property type="entry name" value="LD-carboxypeptidase A C-terminal domain-like"/>
    <property type="match status" value="1"/>
</dbReference>
<dbReference type="RefSeq" id="WP_040523294.1">
    <property type="nucleotide sequence ID" value="NZ_CAAAHR010000020.1"/>
</dbReference>
<sequence>MNNIRPKPLQEGDTLGIVSPSSPLRSKSIDLSVRYLHEMGFRLKFGAHYQDEERFLAGSDADRAQDIMSFFADHDIKAIICSRGGQGSQRLLPLLDYELIAQNPKILVGFSDTTALQLGILKKTGLISYTGFTLTTALTPLIKETLLACLMNEPYRIVAGECVNPGIVQGCLIGGNLSLITSLIGTPYQPDFRGKIILLEDVATEPFNVDRMLSHLELASVFTQVSGIVFGTFEQCISKDPEEGTIDEVINEWSTRFKVPCITSFSYSHGEISCVLPLGGQITLNASASSLSF</sequence>
<name>A0AAX0WYZ9_9GAMM</name>
<feature type="domain" description="LD-carboxypeptidase C-terminal" evidence="8">
    <location>
        <begin position="169"/>
        <end position="284"/>
    </location>
</feature>
<accession>A0AAX0WYZ9</accession>
<dbReference type="InterPro" id="IPR027461">
    <property type="entry name" value="Carboxypeptidase_A_C_sf"/>
</dbReference>
<dbReference type="GO" id="GO:0006508">
    <property type="term" value="P:proteolysis"/>
    <property type="evidence" value="ECO:0007669"/>
    <property type="project" value="UniProtKB-KW"/>
</dbReference>
<dbReference type="Proteomes" id="UP000192511">
    <property type="component" value="Unassembled WGS sequence"/>
</dbReference>
<feature type="active site" description="Nucleophile" evidence="6">
    <location>
        <position position="111"/>
    </location>
</feature>
<dbReference type="InterPro" id="IPR040921">
    <property type="entry name" value="Peptidase_S66C"/>
</dbReference>
<evidence type="ECO:0000313" key="9">
    <source>
        <dbReference type="EMBL" id="PNL63425.1"/>
    </source>
</evidence>
<evidence type="ECO:0000256" key="5">
    <source>
        <dbReference type="ARBA" id="ARBA00022825"/>
    </source>
</evidence>
<dbReference type="AlphaFoldDB" id="A0AAX0WYZ9"/>
<feature type="active site" description="Charge relay system" evidence="6">
    <location>
        <position position="269"/>
    </location>
</feature>
<dbReference type="InterPro" id="IPR040449">
    <property type="entry name" value="Peptidase_S66_N"/>
</dbReference>
<dbReference type="InterPro" id="IPR027478">
    <property type="entry name" value="LdcA_N"/>
</dbReference>
<evidence type="ECO:0000256" key="6">
    <source>
        <dbReference type="PIRSR" id="PIRSR028757-1"/>
    </source>
</evidence>
<dbReference type="SUPFAM" id="SSF141986">
    <property type="entry name" value="LD-carboxypeptidase A C-terminal domain-like"/>
    <property type="match status" value="1"/>
</dbReference>
<evidence type="ECO:0000313" key="10">
    <source>
        <dbReference type="Proteomes" id="UP000192511"/>
    </source>
</evidence>
<dbReference type="PANTHER" id="PTHR30237">
    <property type="entry name" value="MURAMOYLTETRAPEPTIDE CARBOXYPEPTIDASE"/>
    <property type="match status" value="1"/>
</dbReference>
<keyword evidence="4" id="KW-0378">Hydrolase</keyword>
<gene>
    <name evidence="9" type="ORF">A6J39_004240</name>
</gene>
<comment type="similarity">
    <text evidence="1">Belongs to the peptidase S66 family.</text>
</comment>
<protein>
    <submittedName>
        <fullName evidence="9">LD-carboxypeptidase</fullName>
    </submittedName>
</protein>
<dbReference type="EMBL" id="NBTX02000004">
    <property type="protein sequence ID" value="PNL63425.1"/>
    <property type="molecule type" value="Genomic_DNA"/>
</dbReference>
<feature type="active site" description="Charge relay system" evidence="6">
    <location>
        <position position="200"/>
    </location>
</feature>
<dbReference type="Gene3D" id="3.40.50.10740">
    <property type="entry name" value="Class I glutamine amidotransferase-like"/>
    <property type="match status" value="1"/>
</dbReference>
<proteinExistence type="inferred from homology"/>
<dbReference type="InterPro" id="IPR029062">
    <property type="entry name" value="Class_I_gatase-like"/>
</dbReference>
<evidence type="ECO:0000256" key="1">
    <source>
        <dbReference type="ARBA" id="ARBA00010233"/>
    </source>
</evidence>
<organism evidence="9 10">
    <name type="scientific">Legionella anisa</name>
    <dbReference type="NCBI Taxonomy" id="28082"/>
    <lineage>
        <taxon>Bacteria</taxon>
        <taxon>Pseudomonadati</taxon>
        <taxon>Pseudomonadota</taxon>
        <taxon>Gammaproteobacteria</taxon>
        <taxon>Legionellales</taxon>
        <taxon>Legionellaceae</taxon>
        <taxon>Legionella</taxon>
    </lineage>
</organism>
<evidence type="ECO:0000256" key="4">
    <source>
        <dbReference type="ARBA" id="ARBA00022801"/>
    </source>
</evidence>
<dbReference type="GO" id="GO:0008236">
    <property type="term" value="F:serine-type peptidase activity"/>
    <property type="evidence" value="ECO:0007669"/>
    <property type="project" value="UniProtKB-KW"/>
</dbReference>
<dbReference type="InterPro" id="IPR003507">
    <property type="entry name" value="S66_fam"/>
</dbReference>
<evidence type="ECO:0000259" key="7">
    <source>
        <dbReference type="Pfam" id="PF02016"/>
    </source>
</evidence>
<dbReference type="CDD" id="cd07025">
    <property type="entry name" value="Peptidase_S66"/>
    <property type="match status" value="1"/>
</dbReference>
<dbReference type="Pfam" id="PF17676">
    <property type="entry name" value="Peptidase_S66C"/>
    <property type="match status" value="1"/>
</dbReference>
<evidence type="ECO:0000256" key="3">
    <source>
        <dbReference type="ARBA" id="ARBA00022670"/>
    </source>
</evidence>
<dbReference type="SUPFAM" id="SSF52317">
    <property type="entry name" value="Class I glutamine amidotransferase-like"/>
    <property type="match status" value="1"/>
</dbReference>
<comment type="caution">
    <text evidence="9">The sequence shown here is derived from an EMBL/GenBank/DDBJ whole genome shotgun (WGS) entry which is preliminary data.</text>
</comment>
<evidence type="ECO:0000256" key="2">
    <source>
        <dbReference type="ARBA" id="ARBA00022645"/>
    </source>
</evidence>
<dbReference type="GO" id="GO:0004180">
    <property type="term" value="F:carboxypeptidase activity"/>
    <property type="evidence" value="ECO:0007669"/>
    <property type="project" value="UniProtKB-KW"/>
</dbReference>
<keyword evidence="2" id="KW-0121">Carboxypeptidase</keyword>
<dbReference type="GeneID" id="98067284"/>
<dbReference type="Pfam" id="PF02016">
    <property type="entry name" value="Peptidase_S66"/>
    <property type="match status" value="1"/>
</dbReference>
<feature type="domain" description="LD-carboxypeptidase N-terminal" evidence="7">
    <location>
        <begin position="16"/>
        <end position="131"/>
    </location>
</feature>